<reference evidence="3 4" key="1">
    <citation type="journal article" name="Nat. Commun.">
        <title>Undinarchaeota illuminate DPANN phylogeny and the impact of gene transfer on archaeal evolution.</title>
        <authorList>
            <person name="Dombrowski N."/>
            <person name="Williams T.A."/>
            <person name="Sun J."/>
            <person name="Woodcroft B.J."/>
            <person name="Lee J.H."/>
            <person name="Minh B.Q."/>
            <person name="Rinke C."/>
            <person name="Spang A."/>
        </authorList>
    </citation>
    <scope>NUCLEOTIDE SEQUENCE [LARGE SCALE GENOMIC DNA]</scope>
    <source>
        <strain evidence="3">MAG_bin1129</strain>
    </source>
</reference>
<keyword evidence="4" id="KW-1185">Reference proteome</keyword>
<sequence>MAKIDRSEQEKTFQIGPWKLKMGTICILGLVVIMLGSSLGYIASQIGQPQNPNPQENENLIQAQVVIIFDVNDTVEKVASVDQGQTAFDILKKVADITTDNTTNGKVVTGITYKNLTASNTNTEQWAFYINGRLNLLGVERHTIRNGDQIVLKYERKPF</sequence>
<accession>A0A832UZ77</accession>
<dbReference type="AlphaFoldDB" id="A0A832UZ77"/>
<keyword evidence="1" id="KW-0472">Membrane</keyword>
<keyword evidence="1" id="KW-1133">Transmembrane helix</keyword>
<comment type="caution">
    <text evidence="3">The sequence shown here is derived from an EMBL/GenBank/DDBJ whole genome shotgun (WGS) entry which is preliminary data.</text>
</comment>
<feature type="transmembrane region" description="Helical" evidence="1">
    <location>
        <begin position="20"/>
        <end position="43"/>
    </location>
</feature>
<evidence type="ECO:0000313" key="3">
    <source>
        <dbReference type="EMBL" id="HIK00004.1"/>
    </source>
</evidence>
<evidence type="ECO:0000313" key="4">
    <source>
        <dbReference type="Proteomes" id="UP000646946"/>
    </source>
</evidence>
<evidence type="ECO:0000259" key="2">
    <source>
        <dbReference type="Pfam" id="PF14478"/>
    </source>
</evidence>
<organism evidence="3 4">
    <name type="scientific">Candidatus Naiadarchaeum limnaeum</name>
    <dbReference type="NCBI Taxonomy" id="2756139"/>
    <lineage>
        <taxon>Archaea</taxon>
        <taxon>Candidatus Undinarchaeota</taxon>
        <taxon>Candidatus Undinarchaeia</taxon>
        <taxon>Candidatus Naiadarchaeales</taxon>
        <taxon>Candidatus Naiadarchaeaceae</taxon>
        <taxon>Candidatus Naiadarchaeum</taxon>
    </lineage>
</organism>
<protein>
    <submittedName>
        <fullName evidence="3">DUF4430 domain-containing protein</fullName>
    </submittedName>
</protein>
<dbReference type="Pfam" id="PF14478">
    <property type="entry name" value="DUF4430"/>
    <property type="match status" value="1"/>
</dbReference>
<keyword evidence="1" id="KW-0812">Transmembrane</keyword>
<gene>
    <name evidence="3" type="ORF">H1016_00505</name>
</gene>
<dbReference type="Proteomes" id="UP000646946">
    <property type="component" value="Unassembled WGS sequence"/>
</dbReference>
<feature type="domain" description="Transcobalamin-like C-terminal" evidence="2">
    <location>
        <begin position="84"/>
        <end position="155"/>
    </location>
</feature>
<proteinExistence type="predicted"/>
<dbReference type="Gene3D" id="2.170.130.30">
    <property type="match status" value="1"/>
</dbReference>
<dbReference type="InterPro" id="IPR027954">
    <property type="entry name" value="Transcobalamin-like_C"/>
</dbReference>
<evidence type="ECO:0000256" key="1">
    <source>
        <dbReference type="SAM" id="Phobius"/>
    </source>
</evidence>
<name>A0A832UZ77_9ARCH</name>
<dbReference type="EMBL" id="DVAB01000006">
    <property type="protein sequence ID" value="HIK00004.1"/>
    <property type="molecule type" value="Genomic_DNA"/>
</dbReference>